<feature type="transmembrane region" description="Helical" evidence="6">
    <location>
        <begin position="310"/>
        <end position="330"/>
    </location>
</feature>
<feature type="transmembrane region" description="Helical" evidence="6">
    <location>
        <begin position="374"/>
        <end position="393"/>
    </location>
</feature>
<proteinExistence type="predicted"/>
<feature type="compositionally biased region" description="Low complexity" evidence="5">
    <location>
        <begin position="443"/>
        <end position="455"/>
    </location>
</feature>
<dbReference type="EMBL" id="CP114040">
    <property type="protein sequence ID" value="WAS94951.1"/>
    <property type="molecule type" value="Genomic_DNA"/>
</dbReference>
<keyword evidence="8" id="KW-1185">Reference proteome</keyword>
<feature type="compositionally biased region" description="Low complexity" evidence="5">
    <location>
        <begin position="761"/>
        <end position="773"/>
    </location>
</feature>
<dbReference type="Proteomes" id="UP001164459">
    <property type="component" value="Chromosome"/>
</dbReference>
<dbReference type="PANTHER" id="PTHR32507:SF0">
    <property type="entry name" value="NA(+)_H(+) ANTIPORTER 2-RELATED"/>
    <property type="match status" value="1"/>
</dbReference>
<keyword evidence="3" id="KW-0050">Antiport</keyword>
<feature type="region of interest" description="Disordered" evidence="5">
    <location>
        <begin position="669"/>
        <end position="697"/>
    </location>
</feature>
<feature type="region of interest" description="Disordered" evidence="5">
    <location>
        <begin position="437"/>
        <end position="521"/>
    </location>
</feature>
<name>A0ABY7H6Q4_9BACT</name>
<keyword evidence="6" id="KW-0472">Membrane</keyword>
<keyword evidence="6" id="KW-1133">Transmembrane helix</keyword>
<dbReference type="PANTHER" id="PTHR32507">
    <property type="entry name" value="NA(+)/H(+) ANTIPORTER 1"/>
    <property type="match status" value="1"/>
</dbReference>
<feature type="transmembrane region" description="Helical" evidence="6">
    <location>
        <begin position="188"/>
        <end position="210"/>
    </location>
</feature>
<organism evidence="7 8">
    <name type="scientific">Nannocystis punicea</name>
    <dbReference type="NCBI Taxonomy" id="2995304"/>
    <lineage>
        <taxon>Bacteria</taxon>
        <taxon>Pseudomonadati</taxon>
        <taxon>Myxococcota</taxon>
        <taxon>Polyangia</taxon>
        <taxon>Nannocystales</taxon>
        <taxon>Nannocystaceae</taxon>
        <taxon>Nannocystis</taxon>
    </lineage>
</organism>
<feature type="transmembrane region" description="Helical" evidence="6">
    <location>
        <begin position="160"/>
        <end position="182"/>
    </location>
</feature>
<feature type="transmembrane region" description="Helical" evidence="6">
    <location>
        <begin position="119"/>
        <end position="140"/>
    </location>
</feature>
<feature type="region of interest" description="Disordered" evidence="5">
    <location>
        <begin position="748"/>
        <end position="773"/>
    </location>
</feature>
<evidence type="ECO:0000256" key="6">
    <source>
        <dbReference type="SAM" id="Phobius"/>
    </source>
</evidence>
<protein>
    <submittedName>
        <fullName evidence="7">Cation:proton antiporter</fullName>
    </submittedName>
</protein>
<keyword evidence="4" id="KW-0406">Ion transport</keyword>
<keyword evidence="2" id="KW-0813">Transport</keyword>
<feature type="transmembrane region" description="Helical" evidence="6">
    <location>
        <begin position="222"/>
        <end position="255"/>
    </location>
</feature>
<reference evidence="7" key="1">
    <citation type="submission" date="2022-11" db="EMBL/GenBank/DDBJ databases">
        <title>Minimal conservation of predation-associated metabolite biosynthetic gene clusters underscores biosynthetic potential of Myxococcota including descriptions for ten novel species: Archangium lansinium sp. nov., Myxococcus landrumus sp. nov., Nannocystis bai.</title>
        <authorList>
            <person name="Ahearne A."/>
            <person name="Stevens C."/>
            <person name="Dowd S."/>
        </authorList>
    </citation>
    <scope>NUCLEOTIDE SEQUENCE</scope>
    <source>
        <strain evidence="7">Fl3</strain>
    </source>
</reference>
<evidence type="ECO:0000256" key="1">
    <source>
        <dbReference type="ARBA" id="ARBA00004651"/>
    </source>
</evidence>
<feature type="transmembrane region" description="Helical" evidence="6">
    <location>
        <begin position="92"/>
        <end position="113"/>
    </location>
</feature>
<gene>
    <name evidence="7" type="ORF">O0S08_02215</name>
</gene>
<evidence type="ECO:0000313" key="8">
    <source>
        <dbReference type="Proteomes" id="UP001164459"/>
    </source>
</evidence>
<dbReference type="Gene3D" id="1.20.1530.20">
    <property type="match status" value="1"/>
</dbReference>
<comment type="subcellular location">
    <subcellularLocation>
        <location evidence="1">Cell membrane</location>
        <topology evidence="1">Multi-pass membrane protein</topology>
    </subcellularLocation>
</comment>
<evidence type="ECO:0000256" key="3">
    <source>
        <dbReference type="ARBA" id="ARBA00022449"/>
    </source>
</evidence>
<sequence>MAPVTVFLVAIACLLAAAAAVRPLALRTNVPEAVWLIALGVVLRTTGLVPPATIAALAPFFAAIALIMVLFEAGRDMVFGAASEQVGRARKLALAGAALVVPLVALFSQALSGLQLLPVWSWTHAFMLGALLLCTAPEVYAPTLYRRSHPGLVAALEREAALTGALAIAATAFCIDLLSLRVPVGKAYAAIAAGFGLGLAFGTFAGLLWITAIRRIGPGRGVYPYTLAAILALYVVTDTLGGIGALAVLVFGAVVSNAGPLVAALFRPRGAVVEAADEDFRAALDDHARTVEITRVLLFTFLGMNLGPPWGLLAMGIVLGLLLVVLRLLAARLVLRGVDERTFSTLALGWPRGMLVAGLAALPHAAAVPGTESLTTLVFAAVATTCVAFGVAVSPLGHVSGDIAEEKGPSGHVPGDMSVRAEAPRAVAPASTVEEVLGGGSAGRSAGERGAALAGGREGRGATGIVSSEPSVGANGMGPAGATGLSGEDSSESDADVRVASAGEAERWVPVEGPTLSGGSTVSERLEGMEAARGTAVPEGPVVSGRTVVPEGPAVIGTTLPVEGPVVSGRTVVPEGPAVIGTTLPVEGPVVSGRTLPPEGPAVIGTTLPAEGPVVSGKTLPPEGPVVTGTTLLPGESGSGRRGLFAVDMPPGGRAPGEPLVGPRTLLPGEPAPATRSAEVPRFAPPGAPRSSERTVLRGSGAGAPELVRHVFISAPAGTTVTHEAPVLPVTRAAESTLSTRAIEPPETKVTKSIVPGTPQGEGPESPAPSSASGLEVAVTFVAPEPAASEGAKEPALLELVGEALLPSGHGLKNLIKTPGDGGAKEG</sequence>
<accession>A0ABY7H6Q4</accession>
<evidence type="ECO:0000256" key="2">
    <source>
        <dbReference type="ARBA" id="ARBA00022448"/>
    </source>
</evidence>
<dbReference type="InterPro" id="IPR038770">
    <property type="entry name" value="Na+/solute_symporter_sf"/>
</dbReference>
<dbReference type="RefSeq" id="WP_269037285.1">
    <property type="nucleotide sequence ID" value="NZ_CP114040.1"/>
</dbReference>
<evidence type="ECO:0000256" key="5">
    <source>
        <dbReference type="SAM" id="MobiDB-lite"/>
    </source>
</evidence>
<keyword evidence="6" id="KW-0812">Transmembrane</keyword>
<evidence type="ECO:0000256" key="4">
    <source>
        <dbReference type="ARBA" id="ARBA00023065"/>
    </source>
</evidence>
<feature type="transmembrane region" description="Helical" evidence="6">
    <location>
        <begin position="51"/>
        <end position="71"/>
    </location>
</feature>
<evidence type="ECO:0000313" key="7">
    <source>
        <dbReference type="EMBL" id="WAS94951.1"/>
    </source>
</evidence>